<dbReference type="Gene3D" id="3.30.9.10">
    <property type="entry name" value="D-Amino Acid Oxidase, subunit A, domain 2"/>
    <property type="match status" value="1"/>
</dbReference>
<sequence>MRIVIVGAGVVGLLSAVECVTAGHQVVLVDQAGIPHAGATSFDQQRVIRALHLDDPAATAAAVRAHHQWLRLQRLLGTRIYEPVGALHVLPAEDLTRAERMLTGAGSGAHLFGPLSLAATYPQVRFPDGATAVLEDLAGVLLADRILIACAGWLRAAPEAELLPHRAAVAVDADDAAVQLADGEVLRPDAVLLAAGAWSRRLLPAHLAGDLVLCRQSMVVCAVPERDTAVWSATPPISTFGTSNGGWLVPPVAGTSLKLSAASACRVVTEVGGTDTPPYWRDHLVEQFVPLVRGLDAGWVTGGRDAYYLMRRSTGGPMSAVLGDRVVSYAACGGGSFKFAPLIARSLLQQVSNEVPVR</sequence>
<dbReference type="EMBL" id="BONQ01000139">
    <property type="protein sequence ID" value="GIG50805.1"/>
    <property type="molecule type" value="Genomic_DNA"/>
</dbReference>
<evidence type="ECO:0000313" key="6">
    <source>
        <dbReference type="EMBL" id="GIG50805.1"/>
    </source>
</evidence>
<keyword evidence="4" id="KW-0560">Oxidoreductase</keyword>
<protein>
    <submittedName>
        <fullName evidence="6">FAD-dependent oxidoreductase</fullName>
    </submittedName>
</protein>
<dbReference type="GO" id="GO:0050660">
    <property type="term" value="F:flavin adenine dinucleotide binding"/>
    <property type="evidence" value="ECO:0007669"/>
    <property type="project" value="InterPro"/>
</dbReference>
<evidence type="ECO:0000256" key="2">
    <source>
        <dbReference type="ARBA" id="ARBA00022630"/>
    </source>
</evidence>
<dbReference type="GO" id="GO:0008115">
    <property type="term" value="F:sarcosine oxidase activity"/>
    <property type="evidence" value="ECO:0007669"/>
    <property type="project" value="TreeGrafter"/>
</dbReference>
<evidence type="ECO:0000256" key="1">
    <source>
        <dbReference type="ARBA" id="ARBA00001974"/>
    </source>
</evidence>
<dbReference type="InterPro" id="IPR045170">
    <property type="entry name" value="MTOX"/>
</dbReference>
<keyword evidence="7" id="KW-1185">Reference proteome</keyword>
<dbReference type="PANTHER" id="PTHR10961">
    <property type="entry name" value="PEROXISOMAL SARCOSINE OXIDASE"/>
    <property type="match status" value="1"/>
</dbReference>
<dbReference type="InterPro" id="IPR036188">
    <property type="entry name" value="FAD/NAD-bd_sf"/>
</dbReference>
<evidence type="ECO:0000313" key="7">
    <source>
        <dbReference type="Proteomes" id="UP000660611"/>
    </source>
</evidence>
<dbReference type="SUPFAM" id="SSF51905">
    <property type="entry name" value="FAD/NAD(P)-binding domain"/>
    <property type="match status" value="1"/>
</dbReference>
<name>A0A919PU03_9ACTN</name>
<dbReference type="AlphaFoldDB" id="A0A919PU03"/>
<organism evidence="6 7">
    <name type="scientific">Dactylosporangium siamense</name>
    <dbReference type="NCBI Taxonomy" id="685454"/>
    <lineage>
        <taxon>Bacteria</taxon>
        <taxon>Bacillati</taxon>
        <taxon>Actinomycetota</taxon>
        <taxon>Actinomycetes</taxon>
        <taxon>Micromonosporales</taxon>
        <taxon>Micromonosporaceae</taxon>
        <taxon>Dactylosporangium</taxon>
    </lineage>
</organism>
<proteinExistence type="predicted"/>
<dbReference type="InterPro" id="IPR006076">
    <property type="entry name" value="FAD-dep_OxRdtase"/>
</dbReference>
<dbReference type="PANTHER" id="PTHR10961:SF7">
    <property type="entry name" value="FAD DEPENDENT OXIDOREDUCTASE DOMAIN-CONTAINING PROTEIN"/>
    <property type="match status" value="1"/>
</dbReference>
<comment type="caution">
    <text evidence="6">The sequence shown here is derived from an EMBL/GenBank/DDBJ whole genome shotgun (WGS) entry which is preliminary data.</text>
</comment>
<evidence type="ECO:0000256" key="3">
    <source>
        <dbReference type="ARBA" id="ARBA00022827"/>
    </source>
</evidence>
<accession>A0A919PU03</accession>
<evidence type="ECO:0000259" key="5">
    <source>
        <dbReference type="Pfam" id="PF01266"/>
    </source>
</evidence>
<comment type="cofactor">
    <cofactor evidence="1">
        <name>FAD</name>
        <dbReference type="ChEBI" id="CHEBI:57692"/>
    </cofactor>
</comment>
<keyword evidence="3" id="KW-0274">FAD</keyword>
<evidence type="ECO:0000256" key="4">
    <source>
        <dbReference type="ARBA" id="ARBA00023002"/>
    </source>
</evidence>
<dbReference type="RefSeq" id="WP_203852440.1">
    <property type="nucleotide sequence ID" value="NZ_BAAAVW010000014.1"/>
</dbReference>
<dbReference type="Pfam" id="PF01266">
    <property type="entry name" value="DAO"/>
    <property type="match status" value="1"/>
</dbReference>
<dbReference type="Gene3D" id="3.50.50.60">
    <property type="entry name" value="FAD/NAD(P)-binding domain"/>
    <property type="match status" value="1"/>
</dbReference>
<keyword evidence="2" id="KW-0285">Flavoprotein</keyword>
<reference evidence="6" key="1">
    <citation type="submission" date="2021-01" db="EMBL/GenBank/DDBJ databases">
        <title>Whole genome shotgun sequence of Dactylosporangium siamense NBRC 106093.</title>
        <authorList>
            <person name="Komaki H."/>
            <person name="Tamura T."/>
        </authorList>
    </citation>
    <scope>NUCLEOTIDE SEQUENCE</scope>
    <source>
        <strain evidence="6">NBRC 106093</strain>
    </source>
</reference>
<gene>
    <name evidence="6" type="ORF">Dsi01nite_088460</name>
</gene>
<dbReference type="Proteomes" id="UP000660611">
    <property type="component" value="Unassembled WGS sequence"/>
</dbReference>
<feature type="domain" description="FAD dependent oxidoreductase" evidence="5">
    <location>
        <begin position="2"/>
        <end position="347"/>
    </location>
</feature>